<reference evidence="2" key="1">
    <citation type="submission" date="2022-11" db="UniProtKB">
        <authorList>
            <consortium name="WormBaseParasite"/>
        </authorList>
    </citation>
    <scope>IDENTIFICATION</scope>
</reference>
<protein>
    <submittedName>
        <fullName evidence="2">DUF38 domain-containing protein</fullName>
    </submittedName>
</protein>
<dbReference type="Proteomes" id="UP000887580">
    <property type="component" value="Unplaced"/>
</dbReference>
<accession>A0AC35GNH4</accession>
<sequence>MAQNNNRAGDDKPFLKVKLAEHYTSPNFSCTNCPVDHGGRVCAKAAEKKTAFDFDFSKLNPMLQQRFMDLASTYEKAKYQKVNKHLNSLIKPAEFKIINELIAHANNHYPADNVFWGIRGYKSHVHPLHEEHLQQLKDVVVNKKFNGVFLPDKWLTQALSQNVTFYLKVLHIDNSKLTGVEFKALCDYGTLESVFIENVIVEPPPKAYELAMYTTQIKKFHMNIKNFQCEANWIKYFAQFSDKRSIRLFEFRNVSPVFNALELDKFIRTRMITTKEKKNQEEPPQNQEESTCEIAFDQKFIRQFTKKGFEKKLDKIVNGVFKRVPKVQYEQFKSYDRFMVDGRREEKSGKHYFFVNCRAIDNVLKEAEEQKLRKEFHALRVKDGHSFFNFKK</sequence>
<evidence type="ECO:0000313" key="1">
    <source>
        <dbReference type="Proteomes" id="UP000887580"/>
    </source>
</evidence>
<organism evidence="1 2">
    <name type="scientific">Panagrolaimus sp. PS1159</name>
    <dbReference type="NCBI Taxonomy" id="55785"/>
    <lineage>
        <taxon>Eukaryota</taxon>
        <taxon>Metazoa</taxon>
        <taxon>Ecdysozoa</taxon>
        <taxon>Nematoda</taxon>
        <taxon>Chromadorea</taxon>
        <taxon>Rhabditida</taxon>
        <taxon>Tylenchina</taxon>
        <taxon>Panagrolaimomorpha</taxon>
        <taxon>Panagrolaimoidea</taxon>
        <taxon>Panagrolaimidae</taxon>
        <taxon>Panagrolaimus</taxon>
    </lineage>
</organism>
<proteinExistence type="predicted"/>
<dbReference type="WBParaSite" id="PS1159_v2.g6956.t1">
    <property type="protein sequence ID" value="PS1159_v2.g6956.t1"/>
    <property type="gene ID" value="PS1159_v2.g6956"/>
</dbReference>
<name>A0AC35GNH4_9BILA</name>
<evidence type="ECO:0000313" key="2">
    <source>
        <dbReference type="WBParaSite" id="PS1159_v2.g6956.t1"/>
    </source>
</evidence>